<dbReference type="OrthoDB" id="9811483at2"/>
<accession>A0A1B9NHY5</accession>
<keyword evidence="4" id="KW-0472">Membrane</keyword>
<name>A0A1B9NHY5_9MICO</name>
<organism evidence="6 7">
    <name type="scientific">Microbacterium sediminis</name>
    <dbReference type="NCBI Taxonomy" id="904291"/>
    <lineage>
        <taxon>Bacteria</taxon>
        <taxon>Bacillati</taxon>
        <taxon>Actinomycetota</taxon>
        <taxon>Actinomycetes</taxon>
        <taxon>Micrococcales</taxon>
        <taxon>Microbacteriaceae</taxon>
        <taxon>Microbacterium</taxon>
    </lineage>
</organism>
<dbReference type="Gene3D" id="1.10.287.950">
    <property type="entry name" value="Methyl-accepting chemotaxis protein"/>
    <property type="match status" value="1"/>
</dbReference>
<dbReference type="PANTHER" id="PTHR43077:SF10">
    <property type="entry name" value="TRANSPORT PERMEASE PROTEIN"/>
    <property type="match status" value="1"/>
</dbReference>
<dbReference type="InterPro" id="IPR051328">
    <property type="entry name" value="T7SS_ABC-Transporter"/>
</dbReference>
<sequence length="746" mass="71713">MTTLERARSRKPITWLTVIGVLLLPAVIGGVLVAALYNPTERLENMSAAIVNLDEPVTIDGQYTPLGRQLAAGLVEGSDDLDSNLDWVLSNEDDASEGLRDGTYQAIVTIPEEFSAAATSSGQSLAGSDDPAQKATIEVTTAPDARLVDGAITAQVADVATATLGDMLSEATLSNLLIGFTTMGDQLGDAADGAAQLATGAGEARGGADQLSSGATQLADGIGTLGDGIGQLATGASAATDGATQLADGIATLAGGLRGDGTPANPGLAGGAAALSDGAGQLATGLDQVNAGLNGDGTAANPGLAPSADQLAAGLAQGVEQIRATDIVPAELEQAAAGAAQGAQGLADGLEGLSAACRVSAAPAFCDQLDALAASAPGVAQAAAGTQRGLTSINDTVPGATADGLAPAVGGAQQLAGGLGTLAANTPALASGAHDLASGASGLADGATQSADGVDQLAAGASSLASGLGQLTTGAEQAAAGTPQLADGASQLSTGASELGDGLGELAGGASSLAGGLDQAVAAVPSYGESEAQDLASVVADPVGADGTDDSLFGASAIPLLAAVVLWFGALATFLALRAVTARALTSRRSSVLLAGGALLPAALIGAVQGALVAGVAQLAAGYDAATAWAFLGASMLVGIGFAAVHQALVAVFGGAGRWIAAIVGALALAVGIVSTLPDALRGVTSFLPTTTAFDALLAVATGTDGAGAAIAGVLIWAVLAFLVSTIAVARRRSVSAKALLQPSLA</sequence>
<evidence type="ECO:0000256" key="2">
    <source>
        <dbReference type="ARBA" id="ARBA00022692"/>
    </source>
</evidence>
<dbReference type="InterPro" id="IPR013525">
    <property type="entry name" value="ABC2_TM"/>
</dbReference>
<feature type="domain" description="ABC-2 type transporter transmembrane" evidence="5">
    <location>
        <begin position="17"/>
        <end position="183"/>
    </location>
</feature>
<dbReference type="STRING" id="904291.A7J15_12350"/>
<comment type="subcellular location">
    <subcellularLocation>
        <location evidence="1">Membrane</location>
        <topology evidence="1">Multi-pass membrane protein</topology>
    </subcellularLocation>
</comment>
<dbReference type="InterPro" id="IPR017500">
    <property type="entry name" value="Phage_infect_YhgE_N"/>
</dbReference>
<evidence type="ECO:0000259" key="5">
    <source>
        <dbReference type="Pfam" id="PF12698"/>
    </source>
</evidence>
<gene>
    <name evidence="6" type="ORF">A7J15_12350</name>
</gene>
<comment type="caution">
    <text evidence="6">The sequence shown here is derived from an EMBL/GenBank/DDBJ whole genome shotgun (WGS) entry which is preliminary data.</text>
</comment>
<dbReference type="NCBIfam" id="TIGR03057">
    <property type="entry name" value="xxxLxxG_by_4"/>
    <property type="match status" value="5"/>
</dbReference>
<evidence type="ECO:0000313" key="6">
    <source>
        <dbReference type="EMBL" id="OCG76211.1"/>
    </source>
</evidence>
<dbReference type="GO" id="GO:0140359">
    <property type="term" value="F:ABC-type transporter activity"/>
    <property type="evidence" value="ECO:0007669"/>
    <property type="project" value="InterPro"/>
</dbReference>
<keyword evidence="7" id="KW-1185">Reference proteome</keyword>
<dbReference type="GO" id="GO:0016020">
    <property type="term" value="C:membrane"/>
    <property type="evidence" value="ECO:0007669"/>
    <property type="project" value="UniProtKB-SubCell"/>
</dbReference>
<dbReference type="InterPro" id="IPR023908">
    <property type="entry name" value="xxxLxxG_rpt"/>
</dbReference>
<dbReference type="NCBIfam" id="TIGR03061">
    <property type="entry name" value="pip_yhgE_Nterm"/>
    <property type="match status" value="1"/>
</dbReference>
<keyword evidence="3" id="KW-1133">Transmembrane helix</keyword>
<proteinExistence type="predicted"/>
<dbReference type="PANTHER" id="PTHR43077">
    <property type="entry name" value="TRANSPORT PERMEASE YVFS-RELATED"/>
    <property type="match status" value="1"/>
</dbReference>
<dbReference type="Proteomes" id="UP000093355">
    <property type="component" value="Unassembled WGS sequence"/>
</dbReference>
<dbReference type="Pfam" id="PF12698">
    <property type="entry name" value="ABC2_membrane_3"/>
    <property type="match status" value="1"/>
</dbReference>
<evidence type="ECO:0000313" key="7">
    <source>
        <dbReference type="Proteomes" id="UP000093355"/>
    </source>
</evidence>
<evidence type="ECO:0000256" key="1">
    <source>
        <dbReference type="ARBA" id="ARBA00004141"/>
    </source>
</evidence>
<evidence type="ECO:0000256" key="4">
    <source>
        <dbReference type="ARBA" id="ARBA00023136"/>
    </source>
</evidence>
<dbReference type="EMBL" id="LXMD01000005">
    <property type="protein sequence ID" value="OCG76211.1"/>
    <property type="molecule type" value="Genomic_DNA"/>
</dbReference>
<dbReference type="AlphaFoldDB" id="A0A1B9NHY5"/>
<keyword evidence="2" id="KW-0812">Transmembrane</keyword>
<reference evidence="6 7" key="1">
    <citation type="submission" date="2016-05" db="EMBL/GenBank/DDBJ databases">
        <authorList>
            <person name="Lavstsen T."/>
            <person name="Jespersen J.S."/>
        </authorList>
    </citation>
    <scope>NUCLEOTIDE SEQUENCE [LARGE SCALE GENOMIC DNA]</scope>
    <source>
        <strain evidence="6 7">YLB-01</strain>
    </source>
</reference>
<evidence type="ECO:0000256" key="3">
    <source>
        <dbReference type="ARBA" id="ARBA00022989"/>
    </source>
</evidence>
<protein>
    <recommendedName>
        <fullName evidence="5">ABC-2 type transporter transmembrane domain-containing protein</fullName>
    </recommendedName>
</protein>
<dbReference type="RefSeq" id="WP_067028448.1">
    <property type="nucleotide sequence ID" value="NZ_CP038256.1"/>
</dbReference>
<dbReference type="Gene3D" id="3.40.1710.10">
    <property type="entry name" value="abc type-2 transporter like domain"/>
    <property type="match status" value="1"/>
</dbReference>